<dbReference type="Proteomes" id="UP001281761">
    <property type="component" value="Unassembled WGS sequence"/>
</dbReference>
<accession>A0ABQ9YHP6</accession>
<evidence type="ECO:0000313" key="2">
    <source>
        <dbReference type="EMBL" id="KAK2963283.1"/>
    </source>
</evidence>
<sequence length="176" mass="19472">MPFHSFYTRTIPNPSNEDPRTISGEDSNALDTSDQRIKHRSLIDLSNSLNVDDASMSSLSLVIPTQSTPSVTFSPAMPNSLHPTPISSLARKTPEWEKNATDTSKESGDDDHHPRCLTTYRSPARSPTPVAHRIFQAAGLMPLNQAAEWLPNHTWKNALTLAAIPVHNRSLRSNRP</sequence>
<proteinExistence type="predicted"/>
<protein>
    <submittedName>
        <fullName evidence="2">Uncharacterized protein</fullName>
    </submittedName>
</protein>
<organism evidence="2 3">
    <name type="scientific">Blattamonas nauphoetae</name>
    <dbReference type="NCBI Taxonomy" id="2049346"/>
    <lineage>
        <taxon>Eukaryota</taxon>
        <taxon>Metamonada</taxon>
        <taxon>Preaxostyla</taxon>
        <taxon>Oxymonadida</taxon>
        <taxon>Blattamonas</taxon>
    </lineage>
</organism>
<feature type="region of interest" description="Disordered" evidence="1">
    <location>
        <begin position="70"/>
        <end position="124"/>
    </location>
</feature>
<comment type="caution">
    <text evidence="2">The sequence shown here is derived from an EMBL/GenBank/DDBJ whole genome shotgun (WGS) entry which is preliminary data.</text>
</comment>
<gene>
    <name evidence="2" type="ORF">BLNAU_1816</name>
</gene>
<name>A0ABQ9YHP6_9EUKA</name>
<evidence type="ECO:0000313" key="3">
    <source>
        <dbReference type="Proteomes" id="UP001281761"/>
    </source>
</evidence>
<feature type="compositionally biased region" description="Polar residues" evidence="1">
    <location>
        <begin position="7"/>
        <end position="16"/>
    </location>
</feature>
<reference evidence="2 3" key="1">
    <citation type="journal article" date="2022" name="bioRxiv">
        <title>Genomics of Preaxostyla Flagellates Illuminates Evolutionary Transitions and the Path Towards Mitochondrial Loss.</title>
        <authorList>
            <person name="Novak L.V.F."/>
            <person name="Treitli S.C."/>
            <person name="Pyrih J."/>
            <person name="Halakuc P."/>
            <person name="Pipaliya S.V."/>
            <person name="Vacek V."/>
            <person name="Brzon O."/>
            <person name="Soukal P."/>
            <person name="Eme L."/>
            <person name="Dacks J.B."/>
            <person name="Karnkowska A."/>
            <person name="Elias M."/>
            <person name="Hampl V."/>
        </authorList>
    </citation>
    <scope>NUCLEOTIDE SEQUENCE [LARGE SCALE GENOMIC DNA]</scope>
    <source>
        <strain evidence="2">NAU3</strain>
        <tissue evidence="2">Gut</tissue>
    </source>
</reference>
<feature type="region of interest" description="Disordered" evidence="1">
    <location>
        <begin position="1"/>
        <end position="33"/>
    </location>
</feature>
<dbReference type="EMBL" id="JARBJD010000007">
    <property type="protein sequence ID" value="KAK2963283.1"/>
    <property type="molecule type" value="Genomic_DNA"/>
</dbReference>
<keyword evidence="3" id="KW-1185">Reference proteome</keyword>
<feature type="compositionally biased region" description="Basic and acidic residues" evidence="1">
    <location>
        <begin position="92"/>
        <end position="114"/>
    </location>
</feature>
<evidence type="ECO:0000256" key="1">
    <source>
        <dbReference type="SAM" id="MobiDB-lite"/>
    </source>
</evidence>